<organism evidence="1 2">
    <name type="scientific">Halobacillus andaensis</name>
    <dbReference type="NCBI Taxonomy" id="1176239"/>
    <lineage>
        <taxon>Bacteria</taxon>
        <taxon>Bacillati</taxon>
        <taxon>Bacillota</taxon>
        <taxon>Bacilli</taxon>
        <taxon>Bacillales</taxon>
        <taxon>Bacillaceae</taxon>
        <taxon>Halobacillus</taxon>
    </lineage>
</organism>
<accession>A0A917EYI0</accession>
<name>A0A917EYI0_HALAA</name>
<evidence type="ECO:0000313" key="1">
    <source>
        <dbReference type="EMBL" id="GGF24887.1"/>
    </source>
</evidence>
<gene>
    <name evidence="1" type="ORF">GCM10010954_24760</name>
</gene>
<sequence>MKMSKKTGDILLSHGTLDHSIYYSNELTGNQGTMGILNLFELEEDEELMLGQSVFKDEDHYYEVMKKTGSNDMIAYLNQHIKDIIEMDKVISSKFRLV</sequence>
<protein>
    <submittedName>
        <fullName evidence="1">Uncharacterized protein</fullName>
    </submittedName>
</protein>
<comment type="caution">
    <text evidence="1">The sequence shown here is derived from an EMBL/GenBank/DDBJ whole genome shotgun (WGS) entry which is preliminary data.</text>
</comment>
<reference evidence="1" key="2">
    <citation type="submission" date="2020-09" db="EMBL/GenBank/DDBJ databases">
        <authorList>
            <person name="Sun Q."/>
            <person name="Zhou Y."/>
        </authorList>
    </citation>
    <scope>NUCLEOTIDE SEQUENCE</scope>
    <source>
        <strain evidence="1">CGMCC 1.12153</strain>
    </source>
</reference>
<reference evidence="1" key="1">
    <citation type="journal article" date="2014" name="Int. J. Syst. Evol. Microbiol.">
        <title>Complete genome sequence of Corynebacterium casei LMG S-19264T (=DSM 44701T), isolated from a smear-ripened cheese.</title>
        <authorList>
            <consortium name="US DOE Joint Genome Institute (JGI-PGF)"/>
            <person name="Walter F."/>
            <person name="Albersmeier A."/>
            <person name="Kalinowski J."/>
            <person name="Ruckert C."/>
        </authorList>
    </citation>
    <scope>NUCLEOTIDE SEQUENCE</scope>
    <source>
        <strain evidence="1">CGMCC 1.12153</strain>
    </source>
</reference>
<dbReference type="EMBL" id="BMEL01000003">
    <property type="protein sequence ID" value="GGF24887.1"/>
    <property type="molecule type" value="Genomic_DNA"/>
</dbReference>
<dbReference type="RefSeq" id="WP_229735275.1">
    <property type="nucleotide sequence ID" value="NZ_BMEL01000003.1"/>
</dbReference>
<evidence type="ECO:0000313" key="2">
    <source>
        <dbReference type="Proteomes" id="UP000660110"/>
    </source>
</evidence>
<keyword evidence="2" id="KW-1185">Reference proteome</keyword>
<dbReference type="Proteomes" id="UP000660110">
    <property type="component" value="Unassembled WGS sequence"/>
</dbReference>
<proteinExistence type="predicted"/>
<dbReference type="AlphaFoldDB" id="A0A917EYI0"/>